<comment type="caution">
    <text evidence="1">The sequence shown here is derived from an EMBL/GenBank/DDBJ whole genome shotgun (WGS) entry which is preliminary data.</text>
</comment>
<dbReference type="EMBL" id="MU273487">
    <property type="protein sequence ID" value="KAI0035269.1"/>
    <property type="molecule type" value="Genomic_DNA"/>
</dbReference>
<protein>
    <submittedName>
        <fullName evidence="1">Major facilitator superfamily domain-containing protein</fullName>
    </submittedName>
</protein>
<sequence length="510" mass="55535">MSSPSVLSTVAGSKKSTWGKLHSLVSRTHPPATHPIERHDPSSAGGSEVSTIAQDTYVDDPDYKLPKLRYLIILNLQTVMSEVTFYIIISSGNQYSESLGGTNTFSGLVIGIPTVFSGLALAPMVRYDGGAYKWPLLFSACASVLGNVLYGLAYKAQFLYLILISRIVLGVSFLSYLYVKRYCSDSRIVGARRRTTLASWLVVMQSLGFAVGPFVGGLLYKIGLRNEVFNGYTSPGWVMAALWVVFGTAIALFFDDVPRTTRPADVESIPPKPTSVMPTKEQITEIHRVFEEKSGQPDSVTPTASSPSLSSDDRGLTWRQWVVVGTMCWFAIVCFFILGAWEANIPIYTLQTFGSSPFAAGNLIALGGICTLPFMLANVRLVRRVQDRWILVVGSLLGLVGLLLAVGLLATGKMTYWTLFACWLFIALGFNLASTVTVSLISKQVPYRWNVRTALFIQYSNYIGRVAGAVWGGAGVGMGMLNNIGLEIALLGIGLVMCVAFWKQMKAKTG</sequence>
<name>A0ACB8QTW5_9AGAM</name>
<reference evidence="1" key="1">
    <citation type="submission" date="2021-02" db="EMBL/GenBank/DDBJ databases">
        <authorList>
            <consortium name="DOE Joint Genome Institute"/>
            <person name="Ahrendt S."/>
            <person name="Looney B.P."/>
            <person name="Miyauchi S."/>
            <person name="Morin E."/>
            <person name="Drula E."/>
            <person name="Courty P.E."/>
            <person name="Chicoki N."/>
            <person name="Fauchery L."/>
            <person name="Kohler A."/>
            <person name="Kuo A."/>
            <person name="Labutti K."/>
            <person name="Pangilinan J."/>
            <person name="Lipzen A."/>
            <person name="Riley R."/>
            <person name="Andreopoulos W."/>
            <person name="He G."/>
            <person name="Johnson J."/>
            <person name="Barry K.W."/>
            <person name="Grigoriev I.V."/>
            <person name="Nagy L."/>
            <person name="Hibbett D."/>
            <person name="Henrissat B."/>
            <person name="Matheny P.B."/>
            <person name="Labbe J."/>
            <person name="Martin F."/>
        </authorList>
    </citation>
    <scope>NUCLEOTIDE SEQUENCE</scope>
    <source>
        <strain evidence="1">EC-137</strain>
    </source>
</reference>
<accession>A0ACB8QTW5</accession>
<organism evidence="1 2">
    <name type="scientific">Vararia minispora EC-137</name>
    <dbReference type="NCBI Taxonomy" id="1314806"/>
    <lineage>
        <taxon>Eukaryota</taxon>
        <taxon>Fungi</taxon>
        <taxon>Dikarya</taxon>
        <taxon>Basidiomycota</taxon>
        <taxon>Agaricomycotina</taxon>
        <taxon>Agaricomycetes</taxon>
        <taxon>Russulales</taxon>
        <taxon>Lachnocladiaceae</taxon>
        <taxon>Vararia</taxon>
    </lineage>
</organism>
<gene>
    <name evidence="1" type="ORF">K488DRAFT_83231</name>
</gene>
<dbReference type="Proteomes" id="UP000814128">
    <property type="component" value="Unassembled WGS sequence"/>
</dbReference>
<keyword evidence="2" id="KW-1185">Reference proteome</keyword>
<evidence type="ECO:0000313" key="2">
    <source>
        <dbReference type="Proteomes" id="UP000814128"/>
    </source>
</evidence>
<reference evidence="1" key="2">
    <citation type="journal article" date="2022" name="New Phytol.">
        <title>Evolutionary transition to the ectomycorrhizal habit in the genomes of a hyperdiverse lineage of mushroom-forming fungi.</title>
        <authorList>
            <person name="Looney B."/>
            <person name="Miyauchi S."/>
            <person name="Morin E."/>
            <person name="Drula E."/>
            <person name="Courty P.E."/>
            <person name="Kohler A."/>
            <person name="Kuo A."/>
            <person name="LaButti K."/>
            <person name="Pangilinan J."/>
            <person name="Lipzen A."/>
            <person name="Riley R."/>
            <person name="Andreopoulos W."/>
            <person name="He G."/>
            <person name="Johnson J."/>
            <person name="Nolan M."/>
            <person name="Tritt A."/>
            <person name="Barry K.W."/>
            <person name="Grigoriev I.V."/>
            <person name="Nagy L.G."/>
            <person name="Hibbett D."/>
            <person name="Henrissat B."/>
            <person name="Matheny P.B."/>
            <person name="Labbe J."/>
            <person name="Martin F.M."/>
        </authorList>
    </citation>
    <scope>NUCLEOTIDE SEQUENCE</scope>
    <source>
        <strain evidence="1">EC-137</strain>
    </source>
</reference>
<evidence type="ECO:0000313" key="1">
    <source>
        <dbReference type="EMBL" id="KAI0035269.1"/>
    </source>
</evidence>
<proteinExistence type="predicted"/>